<accession>A0A7V4DDW6</accession>
<evidence type="ECO:0000313" key="2">
    <source>
        <dbReference type="EMBL" id="HGI30419.1"/>
    </source>
</evidence>
<keyword evidence="1" id="KW-1133">Transmembrane helix</keyword>
<dbReference type="Gene3D" id="1.10.1760.20">
    <property type="match status" value="1"/>
</dbReference>
<protein>
    <submittedName>
        <fullName evidence="2">Energy coupling factor transporter S component ThiW</fullName>
    </submittedName>
</protein>
<name>A0A7V4DDW6_9BACT</name>
<sequence>MNFEPLADLASGFFLEVGNMQGGHLRKLLYAGLFAALAVVASGFHVPVGPAKVFPFQHAINVLAGITIGPWYGALAAGIAGIIRILLGTGTVFALPGGIPGALVVGLVYRLWRRDIAGFFEPIGTGIVGAFLSAYLVAPLVGKTGTLLFFQAAFFASSIPGSILGVVVLRVLRRTVHDALFCEEVSKRC</sequence>
<comment type="caution">
    <text evidence="2">The sequence shown here is derived from an EMBL/GenBank/DDBJ whole genome shotgun (WGS) entry which is preliminary data.</text>
</comment>
<feature type="transmembrane region" description="Helical" evidence="1">
    <location>
        <begin position="28"/>
        <end position="48"/>
    </location>
</feature>
<dbReference type="AlphaFoldDB" id="A0A7V4DDW6"/>
<dbReference type="EMBL" id="DTFV01000057">
    <property type="protein sequence ID" value="HGI30419.1"/>
    <property type="molecule type" value="Genomic_DNA"/>
</dbReference>
<organism evidence="2">
    <name type="scientific">Candidatus Caldatribacterium californiense</name>
    <dbReference type="NCBI Taxonomy" id="1454726"/>
    <lineage>
        <taxon>Bacteria</taxon>
        <taxon>Pseudomonadati</taxon>
        <taxon>Atribacterota</taxon>
        <taxon>Atribacteria</taxon>
        <taxon>Atribacterales</taxon>
        <taxon>Candidatus Caldatribacteriaceae</taxon>
        <taxon>Candidatus Caldatribacterium</taxon>
    </lineage>
</organism>
<dbReference type="Pfam" id="PF09512">
    <property type="entry name" value="ThiW"/>
    <property type="match status" value="1"/>
</dbReference>
<keyword evidence="1" id="KW-0812">Transmembrane</keyword>
<dbReference type="InterPro" id="IPR012652">
    <property type="entry name" value="ThiW"/>
</dbReference>
<dbReference type="NCBIfam" id="TIGR02359">
    <property type="entry name" value="thiW"/>
    <property type="match status" value="1"/>
</dbReference>
<feature type="transmembrane region" description="Helical" evidence="1">
    <location>
        <begin position="60"/>
        <end position="87"/>
    </location>
</feature>
<proteinExistence type="predicted"/>
<keyword evidence="1" id="KW-0472">Membrane</keyword>
<gene>
    <name evidence="2" type="primary">thiW</name>
    <name evidence="2" type="ORF">ENV30_03815</name>
</gene>
<evidence type="ECO:0000256" key="1">
    <source>
        <dbReference type="SAM" id="Phobius"/>
    </source>
</evidence>
<feature type="transmembrane region" description="Helical" evidence="1">
    <location>
        <begin position="147"/>
        <end position="169"/>
    </location>
</feature>
<feature type="transmembrane region" description="Helical" evidence="1">
    <location>
        <begin position="93"/>
        <end position="112"/>
    </location>
</feature>
<reference evidence="2" key="1">
    <citation type="journal article" date="2020" name="mSystems">
        <title>Genome- and Community-Level Interaction Insights into Carbon Utilization and Element Cycling Functions of Hydrothermarchaeota in Hydrothermal Sediment.</title>
        <authorList>
            <person name="Zhou Z."/>
            <person name="Liu Y."/>
            <person name="Xu W."/>
            <person name="Pan J."/>
            <person name="Luo Z.H."/>
            <person name="Li M."/>
        </authorList>
    </citation>
    <scope>NUCLEOTIDE SEQUENCE [LARGE SCALE GENOMIC DNA]</scope>
    <source>
        <strain evidence="2">SpSt-747</strain>
    </source>
</reference>
<feature type="transmembrane region" description="Helical" evidence="1">
    <location>
        <begin position="119"/>
        <end position="141"/>
    </location>
</feature>